<gene>
    <name evidence="2" type="ORF">OLEAN_C25850</name>
</gene>
<accession>R4YNS9</accession>
<feature type="domain" description="Thioredoxin" evidence="1">
    <location>
        <begin position="26"/>
        <end position="163"/>
    </location>
</feature>
<reference evidence="2 3" key="1">
    <citation type="journal article" date="2013" name="Nat. Commun.">
        <title>Genome sequence and functional genomic analysis of the oil-degrading bacterium Oleispira antarctica.</title>
        <authorList>
            <person name="Kube M."/>
            <person name="Chernikova T.N."/>
            <person name="Al-Ramahi Y."/>
            <person name="Beloqui A."/>
            <person name="Lopez-Cortez N."/>
            <person name="Guazzaroni M.E."/>
            <person name="Heipieper H.J."/>
            <person name="Klages S."/>
            <person name="Kotsyurbenko O.R."/>
            <person name="Langer I."/>
            <person name="Nechitaylo T.Y."/>
            <person name="Lunsdorf H."/>
            <person name="Fernandez M."/>
            <person name="Juarez S."/>
            <person name="Ciordia S."/>
            <person name="Singer A."/>
            <person name="Kagan O."/>
            <person name="Egorova O."/>
            <person name="Petit P.A."/>
            <person name="Stogios P."/>
            <person name="Kim Y."/>
            <person name="Tchigvintsev A."/>
            <person name="Flick R."/>
            <person name="Denaro R."/>
            <person name="Genovese M."/>
            <person name="Albar J.P."/>
            <person name="Reva O.N."/>
            <person name="Martinez-Gomariz M."/>
            <person name="Tran H."/>
            <person name="Ferrer M."/>
            <person name="Savchenko A."/>
            <person name="Yakunin A.F."/>
            <person name="Yakimov M.M."/>
            <person name="Golyshina O.V."/>
            <person name="Reinhardt R."/>
            <person name="Golyshin P.N."/>
        </authorList>
    </citation>
    <scope>NUCLEOTIDE SEQUENCE [LARGE SCALE GENOMIC DNA]</scope>
</reference>
<evidence type="ECO:0000313" key="2">
    <source>
        <dbReference type="EMBL" id="CCK76761.1"/>
    </source>
</evidence>
<name>R4YNS9_OLEAN</name>
<dbReference type="STRING" id="698738.OLEAN_C25850"/>
<dbReference type="HOGENOM" id="CLU_1617328_0_0_6"/>
<proteinExistence type="predicted"/>
<dbReference type="SUPFAM" id="SSF52833">
    <property type="entry name" value="Thioredoxin-like"/>
    <property type="match status" value="1"/>
</dbReference>
<organism evidence="2 3">
    <name type="scientific">Oleispira antarctica RB-8</name>
    <dbReference type="NCBI Taxonomy" id="698738"/>
    <lineage>
        <taxon>Bacteria</taxon>
        <taxon>Pseudomonadati</taxon>
        <taxon>Pseudomonadota</taxon>
        <taxon>Gammaproteobacteria</taxon>
        <taxon>Oceanospirillales</taxon>
        <taxon>Oceanospirillaceae</taxon>
        <taxon>Oleispira</taxon>
    </lineage>
</organism>
<dbReference type="EMBL" id="FO203512">
    <property type="protein sequence ID" value="CCK76761.1"/>
    <property type="molecule type" value="Genomic_DNA"/>
</dbReference>
<evidence type="ECO:0000313" key="3">
    <source>
        <dbReference type="Proteomes" id="UP000032749"/>
    </source>
</evidence>
<dbReference type="InterPro" id="IPR036249">
    <property type="entry name" value="Thioredoxin-like_sf"/>
</dbReference>
<sequence length="164" mass="18618">MAGKLVFTDQPCGGEKVTLGETNSMPAEEQPFEYEPLKNVYSNSQWYYGHAGYKRALRVQRKYNAPIFIYFQADWCSYCRKLDEGLLNTPRGAKVLRKVVKVKISPEDSKRDDDFFRRLGGTGYPTVLLQTDSISSPQTVRMFSNKKLMTVDTLSQIVEAATAL</sequence>
<dbReference type="AlphaFoldDB" id="R4YNS9"/>
<evidence type="ECO:0000259" key="1">
    <source>
        <dbReference type="PROSITE" id="PS51352"/>
    </source>
</evidence>
<dbReference type="Pfam" id="PF13899">
    <property type="entry name" value="Thioredoxin_7"/>
    <property type="match status" value="1"/>
</dbReference>
<dbReference type="PROSITE" id="PS51352">
    <property type="entry name" value="THIOREDOXIN_2"/>
    <property type="match status" value="1"/>
</dbReference>
<dbReference type="Gene3D" id="3.40.30.10">
    <property type="entry name" value="Glutaredoxin"/>
    <property type="match status" value="1"/>
</dbReference>
<protein>
    <submittedName>
        <fullName evidence="2">Thioredoxin-related protein</fullName>
    </submittedName>
</protein>
<dbReference type="KEGG" id="oai:OLEAN_C25850"/>
<dbReference type="Proteomes" id="UP000032749">
    <property type="component" value="Chromosome"/>
</dbReference>
<dbReference type="InterPro" id="IPR013766">
    <property type="entry name" value="Thioredoxin_domain"/>
</dbReference>
<keyword evidence="3" id="KW-1185">Reference proteome</keyword>